<feature type="chain" id="PRO_5013351898" description="Cadherin domain-containing protein" evidence="12">
    <location>
        <begin position="24"/>
        <end position="893"/>
    </location>
</feature>
<feature type="domain" description="Cadherin" evidence="13">
    <location>
        <begin position="130"/>
        <end position="244"/>
    </location>
</feature>
<keyword evidence="3 12" id="KW-0732">Signal</keyword>
<proteinExistence type="predicted"/>
<evidence type="ECO:0000256" key="6">
    <source>
        <dbReference type="ARBA" id="ARBA00022989"/>
    </source>
</evidence>
<dbReference type="GO" id="GO:0005509">
    <property type="term" value="F:calcium ion binding"/>
    <property type="evidence" value="ECO:0007669"/>
    <property type="project" value="UniProtKB-UniRule"/>
</dbReference>
<feature type="domain" description="Cadherin" evidence="13">
    <location>
        <begin position="475"/>
        <end position="601"/>
    </location>
</feature>
<keyword evidence="6 11" id="KW-1133">Transmembrane helix</keyword>
<dbReference type="InterPro" id="IPR002126">
    <property type="entry name" value="Cadherin-like_dom"/>
</dbReference>
<dbReference type="SUPFAM" id="SSF49313">
    <property type="entry name" value="Cadherin-like"/>
    <property type="match status" value="4"/>
</dbReference>
<dbReference type="OrthoDB" id="6162519at2759"/>
<dbReference type="GO" id="GO:0005886">
    <property type="term" value="C:plasma membrane"/>
    <property type="evidence" value="ECO:0007669"/>
    <property type="project" value="InterPro"/>
</dbReference>
<organism evidence="14 15">
    <name type="scientific">Macrostomum lignano</name>
    <dbReference type="NCBI Taxonomy" id="282301"/>
    <lineage>
        <taxon>Eukaryota</taxon>
        <taxon>Metazoa</taxon>
        <taxon>Spiralia</taxon>
        <taxon>Lophotrochozoa</taxon>
        <taxon>Platyhelminthes</taxon>
        <taxon>Rhabditophora</taxon>
        <taxon>Macrostomorpha</taxon>
        <taxon>Macrostomida</taxon>
        <taxon>Macrostomidae</taxon>
        <taxon>Macrostomum</taxon>
    </lineage>
</organism>
<feature type="compositionally biased region" description="Low complexity" evidence="10">
    <location>
        <begin position="795"/>
        <end position="818"/>
    </location>
</feature>
<evidence type="ECO:0000313" key="14">
    <source>
        <dbReference type="EMBL" id="PAA46975.1"/>
    </source>
</evidence>
<dbReference type="PANTHER" id="PTHR24028">
    <property type="entry name" value="CADHERIN-87A"/>
    <property type="match status" value="1"/>
</dbReference>
<feature type="signal peptide" evidence="12">
    <location>
        <begin position="1"/>
        <end position="23"/>
    </location>
</feature>
<dbReference type="InterPro" id="IPR050174">
    <property type="entry name" value="Protocadherin/Cadherin-CA"/>
</dbReference>
<dbReference type="SMART" id="SM00112">
    <property type="entry name" value="CA"/>
    <property type="match status" value="4"/>
</dbReference>
<protein>
    <recommendedName>
        <fullName evidence="13">Cadherin domain-containing protein</fullName>
    </recommendedName>
</protein>
<dbReference type="PRINTS" id="PR00205">
    <property type="entry name" value="CADHERIN"/>
</dbReference>
<name>A0A267DCN9_9PLAT</name>
<dbReference type="InterPro" id="IPR015919">
    <property type="entry name" value="Cadherin-like_sf"/>
</dbReference>
<evidence type="ECO:0000256" key="3">
    <source>
        <dbReference type="ARBA" id="ARBA00022729"/>
    </source>
</evidence>
<dbReference type="PROSITE" id="PS00232">
    <property type="entry name" value="CADHERIN_1"/>
    <property type="match status" value="1"/>
</dbReference>
<keyword evidence="2 11" id="KW-0812">Transmembrane</keyword>
<evidence type="ECO:0000256" key="12">
    <source>
        <dbReference type="SAM" id="SignalP"/>
    </source>
</evidence>
<evidence type="ECO:0000256" key="2">
    <source>
        <dbReference type="ARBA" id="ARBA00022692"/>
    </source>
</evidence>
<evidence type="ECO:0000256" key="4">
    <source>
        <dbReference type="ARBA" id="ARBA00022737"/>
    </source>
</evidence>
<dbReference type="Proteomes" id="UP000215902">
    <property type="component" value="Unassembled WGS sequence"/>
</dbReference>
<comment type="caution">
    <text evidence="14">The sequence shown here is derived from an EMBL/GenBank/DDBJ whole genome shotgun (WGS) entry which is preliminary data.</text>
</comment>
<dbReference type="EMBL" id="NIVC01004624">
    <property type="protein sequence ID" value="PAA46975.1"/>
    <property type="molecule type" value="Genomic_DNA"/>
</dbReference>
<evidence type="ECO:0000259" key="13">
    <source>
        <dbReference type="PROSITE" id="PS50268"/>
    </source>
</evidence>
<keyword evidence="5 9" id="KW-0106">Calcium</keyword>
<evidence type="ECO:0000256" key="11">
    <source>
        <dbReference type="SAM" id="Phobius"/>
    </source>
</evidence>
<dbReference type="STRING" id="282301.A0A267DCN9"/>
<dbReference type="CDD" id="cd11304">
    <property type="entry name" value="Cadherin_repeat"/>
    <property type="match status" value="3"/>
</dbReference>
<keyword evidence="4" id="KW-0677">Repeat</keyword>
<dbReference type="Gene3D" id="2.60.40.60">
    <property type="entry name" value="Cadherins"/>
    <property type="match status" value="4"/>
</dbReference>
<evidence type="ECO:0000313" key="15">
    <source>
        <dbReference type="Proteomes" id="UP000215902"/>
    </source>
</evidence>
<evidence type="ECO:0000256" key="7">
    <source>
        <dbReference type="ARBA" id="ARBA00023136"/>
    </source>
</evidence>
<dbReference type="FunFam" id="2.60.40.60:FF:000033">
    <property type="entry name" value="FAT atypical cadherin 1"/>
    <property type="match status" value="1"/>
</dbReference>
<dbReference type="InterPro" id="IPR020894">
    <property type="entry name" value="Cadherin_CS"/>
</dbReference>
<keyword evidence="8" id="KW-0325">Glycoprotein</keyword>
<comment type="subcellular location">
    <subcellularLocation>
        <location evidence="1">Membrane</location>
        <topology evidence="1">Single-pass membrane protein</topology>
    </subcellularLocation>
</comment>
<reference evidence="14 15" key="1">
    <citation type="submission" date="2017-06" db="EMBL/GenBank/DDBJ databases">
        <title>A platform for efficient transgenesis in Macrostomum lignano, a flatworm model organism for stem cell research.</title>
        <authorList>
            <person name="Berezikov E."/>
        </authorList>
    </citation>
    <scope>NUCLEOTIDE SEQUENCE [LARGE SCALE GENOMIC DNA]</scope>
    <source>
        <strain evidence="14">DV1</strain>
        <tissue evidence="14">Whole organism</tissue>
    </source>
</reference>
<feature type="transmembrane region" description="Helical" evidence="11">
    <location>
        <begin position="731"/>
        <end position="755"/>
    </location>
</feature>
<feature type="domain" description="Cadherin" evidence="13">
    <location>
        <begin position="368"/>
        <end position="474"/>
    </location>
</feature>
<feature type="region of interest" description="Disordered" evidence="10">
    <location>
        <begin position="584"/>
        <end position="633"/>
    </location>
</feature>
<evidence type="ECO:0000256" key="8">
    <source>
        <dbReference type="ARBA" id="ARBA00023180"/>
    </source>
</evidence>
<sequence length="893" mass="92403">MAVHSLILTVSLLLLTAAGTASGQCSSSPVPKEVNETSPVGTVIEVLDSSYNQVATPTIDAVYACYFELVNSTLRLKRQFNLENFTSCVDDSTVTPLSPQSIQIGCSGGGVTATFLVRLVDVNEFPPTFEPNVFRVNVSEAIALGTSIIQLNSYVKDKDFSNVRTFNILIVSGSNNDFGMNSGITSGIVTVQRALDYDAGPRQYVMNISAADLAYESTSLPVPLTGYATLIVDVQDADDLSPVFSESSYSLYFMENDTSYLNRSLETSPVLLARDGDIGINQTINYAIESASWSGVTGSKLDNVTFLSINASTGLFTLMSLIDRESLPSSTLLVQVRAYQTDKPTSRISVTLCLVTVGDKNDNAPVMSSAVYNVSVAENSLINTYVTAVKASDADLGENATFIFLLNDTTGAFQIDANSGLVTVANSALLDREARSSFIILVWARESLTPEKFASPASQLTVNLIDVNDNAPAFNASSYAFVVSEDAPVGTPIGAVFATDGDADVASGNGRIGRYDIVWSGSGVSALVALNPTTGVLTTKASLTGASANLVLQVSAEDAASPVSARLRSTVVVEITVSAVPTSSSTLDSVSSSIDSSPPVTSTVSTTPTEFSTTATESSTLMPTTPADTTTTTAVASSSTSTVTTAVSTTLSSETTSSSSVDSVWNSTTGVTGVWLVNGSFALVEVLTTVTTVAGNQTTTTQTTLLPVNGSTTIPGPSSGTGEAGMSGAQIALIIICVLLLLLAIALTAALLWCWKTRQPKPLSAINLAYGNGAFAGNGDAAYKNPQRQDEPAEAEGQTATAAAVAAGDSAGAATEATVEQPNGAAGSPTAGQPNPMGSADGHSPSGLTLSRIMFEPAPYQSLAFSVIVPELSSGEEAADSENNGLPILRTAV</sequence>
<evidence type="ECO:0000256" key="9">
    <source>
        <dbReference type="PROSITE-ProRule" id="PRU00043"/>
    </source>
</evidence>
<gene>
    <name evidence="14" type="ORF">BOX15_Mlig033696g1</name>
</gene>
<evidence type="ECO:0000256" key="1">
    <source>
        <dbReference type="ARBA" id="ARBA00004167"/>
    </source>
</evidence>
<dbReference type="PROSITE" id="PS50268">
    <property type="entry name" value="CADHERIN_2"/>
    <property type="match status" value="4"/>
</dbReference>
<evidence type="ECO:0000256" key="10">
    <source>
        <dbReference type="SAM" id="MobiDB-lite"/>
    </source>
</evidence>
<dbReference type="PANTHER" id="PTHR24028:SF328">
    <property type="entry name" value="CADHERIN-3"/>
    <property type="match status" value="1"/>
</dbReference>
<dbReference type="Pfam" id="PF00028">
    <property type="entry name" value="Cadherin"/>
    <property type="match status" value="1"/>
</dbReference>
<feature type="domain" description="Cadherin" evidence="13">
    <location>
        <begin position="245"/>
        <end position="367"/>
    </location>
</feature>
<feature type="region of interest" description="Disordered" evidence="10">
    <location>
        <begin position="781"/>
        <end position="849"/>
    </location>
</feature>
<dbReference type="AlphaFoldDB" id="A0A267DCN9"/>
<evidence type="ECO:0000256" key="5">
    <source>
        <dbReference type="ARBA" id="ARBA00022837"/>
    </source>
</evidence>
<dbReference type="GO" id="GO:0007156">
    <property type="term" value="P:homophilic cell adhesion via plasma membrane adhesion molecules"/>
    <property type="evidence" value="ECO:0007669"/>
    <property type="project" value="InterPro"/>
</dbReference>
<keyword evidence="15" id="KW-1185">Reference proteome</keyword>
<accession>A0A267DCN9</accession>
<keyword evidence="7 11" id="KW-0472">Membrane</keyword>